<evidence type="ECO:0000313" key="2">
    <source>
        <dbReference type="Proteomes" id="UP001139486"/>
    </source>
</evidence>
<comment type="caution">
    <text evidence="1">The sequence shown here is derived from an EMBL/GenBank/DDBJ whole genome shotgun (WGS) entry which is preliminary data.</text>
</comment>
<dbReference type="EMBL" id="JAMLDY010000003">
    <property type="protein sequence ID" value="MCP3733847.1"/>
    <property type="molecule type" value="Genomic_DNA"/>
</dbReference>
<proteinExistence type="predicted"/>
<accession>A0A9X2HP89</accession>
<sequence>MRELVLPAAIIDRLIDNGRRTAAGEDIDPIPVVKLFTPDAAATWLLTELDPIDRDRAFGLCGLGLGEVELGYVSLAELVSIRGRLGLPVEIDRSFEPRAPLSRYVEVSRSACRIVDLAAG</sequence>
<organism evidence="1 2">
    <name type="scientific">Sphingomonas liriopis</name>
    <dbReference type="NCBI Taxonomy" id="2949094"/>
    <lineage>
        <taxon>Bacteria</taxon>
        <taxon>Pseudomonadati</taxon>
        <taxon>Pseudomonadota</taxon>
        <taxon>Alphaproteobacteria</taxon>
        <taxon>Sphingomonadales</taxon>
        <taxon>Sphingomonadaceae</taxon>
        <taxon>Sphingomonas</taxon>
    </lineage>
</organism>
<reference evidence="1" key="1">
    <citation type="submission" date="2022-05" db="EMBL/GenBank/DDBJ databases">
        <title>Sphingomonas sp. strain RP10 Genome sequencing and assembly.</title>
        <authorList>
            <person name="Kim I."/>
        </authorList>
    </citation>
    <scope>NUCLEOTIDE SEQUENCE</scope>
    <source>
        <strain evidence="1">RP10</strain>
    </source>
</reference>
<evidence type="ECO:0000313" key="1">
    <source>
        <dbReference type="EMBL" id="MCP3733847.1"/>
    </source>
</evidence>
<protein>
    <submittedName>
        <fullName evidence="1">DUF2958 domain-containing protein</fullName>
    </submittedName>
</protein>
<dbReference type="Pfam" id="PF11171">
    <property type="entry name" value="DUF2958"/>
    <property type="match status" value="1"/>
</dbReference>
<name>A0A9X2HP89_9SPHN</name>
<dbReference type="Proteomes" id="UP001139486">
    <property type="component" value="Unassembled WGS sequence"/>
</dbReference>
<gene>
    <name evidence="1" type="ORF">M9979_03010</name>
</gene>
<keyword evidence="2" id="KW-1185">Reference proteome</keyword>
<dbReference type="InterPro" id="IPR021341">
    <property type="entry name" value="DUF2958"/>
</dbReference>
<dbReference type="RefSeq" id="WP_254287859.1">
    <property type="nucleotide sequence ID" value="NZ_JAMLDY010000003.1"/>
</dbReference>
<dbReference type="AlphaFoldDB" id="A0A9X2HP89"/>